<reference evidence="1 2" key="1">
    <citation type="submission" date="2018-11" db="EMBL/GenBank/DDBJ databases">
        <authorList>
            <consortium name="Pathogen Informatics"/>
        </authorList>
    </citation>
    <scope>NUCLEOTIDE SEQUENCE [LARGE SCALE GENOMIC DNA]</scope>
    <source>
        <strain>Denwood</strain>
        <strain evidence="2">Zambia</strain>
    </source>
</reference>
<organism evidence="1 2">
    <name type="scientific">Schistosoma mattheei</name>
    <dbReference type="NCBI Taxonomy" id="31246"/>
    <lineage>
        <taxon>Eukaryota</taxon>
        <taxon>Metazoa</taxon>
        <taxon>Spiralia</taxon>
        <taxon>Lophotrochozoa</taxon>
        <taxon>Platyhelminthes</taxon>
        <taxon>Trematoda</taxon>
        <taxon>Digenea</taxon>
        <taxon>Strigeidida</taxon>
        <taxon>Schistosomatoidea</taxon>
        <taxon>Schistosomatidae</taxon>
        <taxon>Schistosoma</taxon>
    </lineage>
</organism>
<proteinExistence type="predicted"/>
<accession>A0A183PQT9</accession>
<dbReference type="Proteomes" id="UP000269396">
    <property type="component" value="Unassembled WGS sequence"/>
</dbReference>
<keyword evidence="2" id="KW-1185">Reference proteome</keyword>
<evidence type="ECO:0000313" key="2">
    <source>
        <dbReference type="Proteomes" id="UP000269396"/>
    </source>
</evidence>
<dbReference type="AlphaFoldDB" id="A0A183PQT9"/>
<name>A0A183PQT9_9TREM</name>
<evidence type="ECO:0000313" key="1">
    <source>
        <dbReference type="EMBL" id="VDP72153.1"/>
    </source>
</evidence>
<sequence>MIALDVYEPNIEEGVVVKLNFESTHLVDVDDVEPAVHSLQFRTHHEHGWENKRHFISFFV</sequence>
<protein>
    <submittedName>
        <fullName evidence="1">Uncharacterized protein</fullName>
    </submittedName>
</protein>
<gene>
    <name evidence="1" type="ORF">SMTD_LOCUS16725</name>
</gene>
<dbReference type="EMBL" id="UZAL01037590">
    <property type="protein sequence ID" value="VDP72153.1"/>
    <property type="molecule type" value="Genomic_DNA"/>
</dbReference>